<comment type="caution">
    <text evidence="1">The sequence shown here is derived from an EMBL/GenBank/DDBJ whole genome shotgun (WGS) entry which is preliminary data.</text>
</comment>
<dbReference type="Proteomes" id="UP001172680">
    <property type="component" value="Unassembled WGS sequence"/>
</dbReference>
<keyword evidence="2" id="KW-1185">Reference proteome</keyword>
<protein>
    <submittedName>
        <fullName evidence="1">Uncharacterized protein</fullName>
    </submittedName>
</protein>
<name>A0ACC2ZFC9_9PEZI</name>
<proteinExistence type="predicted"/>
<accession>A0ACC2ZFC9</accession>
<dbReference type="EMBL" id="JAPDRP010000006">
    <property type="protein sequence ID" value="KAJ9646392.1"/>
    <property type="molecule type" value="Genomic_DNA"/>
</dbReference>
<reference evidence="1" key="1">
    <citation type="submission" date="2022-10" db="EMBL/GenBank/DDBJ databases">
        <title>Culturing micro-colonial fungi from biological soil crusts in the Mojave desert and describing Neophaeococcomyces mojavensis, and introducing the new genera and species Taxawa tesnikishii.</title>
        <authorList>
            <person name="Kurbessoian T."/>
            <person name="Stajich J.E."/>
        </authorList>
    </citation>
    <scope>NUCLEOTIDE SEQUENCE</scope>
    <source>
        <strain evidence="1">JES_115</strain>
    </source>
</reference>
<evidence type="ECO:0000313" key="2">
    <source>
        <dbReference type="Proteomes" id="UP001172680"/>
    </source>
</evidence>
<evidence type="ECO:0000313" key="1">
    <source>
        <dbReference type="EMBL" id="KAJ9646392.1"/>
    </source>
</evidence>
<sequence length="341" mass="38056">MAQFHRRPPTLSQPTTAQLHHNAPSPTIALPTSYNDLQWQQIKTSHHPASSPTPTATIVLTLYRPGKHNAFTNTMMEELERAFEMFDVDDRVKCVVVTGHGRIFARGLIWRWDLKLREGRGLRIIEMALFHNSGGRVVLAIHRCRKPTIGAITGSAVGVGITMTLPMTIRIALSSAKIGFVFSRRGLVMEACSSFFLPRLIGLARSLHVVTTGLTYPASDKVWGPLFSETYDTPEKVLSRALELADEVTQNTSIVSSYLMRELMYRDRGSAEGQHLLDSRILYELFSSADNAEGVKSFMEKRPAKFTGTMENSAPHAYPWWEPVHTTGPPKAEQQLGKAKL</sequence>
<gene>
    <name evidence="1" type="ORF">H2199_002441</name>
</gene>
<organism evidence="1 2">
    <name type="scientific">Coniosporium tulheliwenetii</name>
    <dbReference type="NCBI Taxonomy" id="3383036"/>
    <lineage>
        <taxon>Eukaryota</taxon>
        <taxon>Fungi</taxon>
        <taxon>Dikarya</taxon>
        <taxon>Ascomycota</taxon>
        <taxon>Pezizomycotina</taxon>
        <taxon>Dothideomycetes</taxon>
        <taxon>Dothideomycetes incertae sedis</taxon>
        <taxon>Coniosporium</taxon>
    </lineage>
</organism>